<proteinExistence type="predicted"/>
<evidence type="ECO:0000313" key="2">
    <source>
        <dbReference type="WBParaSite" id="maker-uti_cns_0003912-snap-gene-0.7-mRNA-1"/>
    </source>
</evidence>
<sequence length="30" mass="3251">MESSSCPRMAKSITYLGTAPKPGRKFSCIC</sequence>
<reference evidence="2" key="1">
    <citation type="submission" date="2016-11" db="UniProtKB">
        <authorList>
            <consortium name="WormBaseParasite"/>
        </authorList>
    </citation>
    <scope>IDENTIFICATION</scope>
</reference>
<name>A0A1I8H1K6_9PLAT</name>
<keyword evidence="1" id="KW-1185">Reference proteome</keyword>
<organism evidence="1 2">
    <name type="scientific">Macrostomum lignano</name>
    <dbReference type="NCBI Taxonomy" id="282301"/>
    <lineage>
        <taxon>Eukaryota</taxon>
        <taxon>Metazoa</taxon>
        <taxon>Spiralia</taxon>
        <taxon>Lophotrochozoa</taxon>
        <taxon>Platyhelminthes</taxon>
        <taxon>Rhabditophora</taxon>
        <taxon>Macrostomorpha</taxon>
        <taxon>Macrostomida</taxon>
        <taxon>Macrostomidae</taxon>
        <taxon>Macrostomum</taxon>
    </lineage>
</organism>
<evidence type="ECO:0000313" key="1">
    <source>
        <dbReference type="Proteomes" id="UP000095280"/>
    </source>
</evidence>
<dbReference type="WBParaSite" id="maker-uti_cns_0003912-snap-gene-0.7-mRNA-1">
    <property type="protein sequence ID" value="maker-uti_cns_0003912-snap-gene-0.7-mRNA-1"/>
    <property type="gene ID" value="maker-uti_cns_0003912-snap-gene-0.7"/>
</dbReference>
<protein>
    <submittedName>
        <fullName evidence="2">Uncharacterized protein</fullName>
    </submittedName>
</protein>
<accession>A0A1I8H1K6</accession>
<dbReference type="Proteomes" id="UP000095280">
    <property type="component" value="Unplaced"/>
</dbReference>
<dbReference type="AlphaFoldDB" id="A0A1I8H1K6"/>